<dbReference type="KEGG" id="tli:Tlie_0565"/>
<organism evidence="3 4">
    <name type="scientific">Thermovirga lienii (strain ATCC BAA-1197 / DSM 17291 / Cas60314)</name>
    <dbReference type="NCBI Taxonomy" id="580340"/>
    <lineage>
        <taxon>Bacteria</taxon>
        <taxon>Thermotogati</taxon>
        <taxon>Synergistota</taxon>
        <taxon>Synergistia</taxon>
        <taxon>Synergistales</taxon>
        <taxon>Thermovirgaceae</taxon>
        <taxon>Thermovirga</taxon>
    </lineage>
</organism>
<dbReference type="Gene3D" id="3.40.50.2000">
    <property type="entry name" value="Glycogen Phosphorylase B"/>
    <property type="match status" value="2"/>
</dbReference>
<dbReference type="HOGENOM" id="CLU_009583_0_3_0"/>
<gene>
    <name evidence="3" type="ordered locus">Tlie_0565</name>
</gene>
<evidence type="ECO:0000259" key="2">
    <source>
        <dbReference type="Pfam" id="PF13439"/>
    </source>
</evidence>
<dbReference type="InterPro" id="IPR028098">
    <property type="entry name" value="Glyco_trans_4-like_N"/>
</dbReference>
<dbReference type="PANTHER" id="PTHR12526">
    <property type="entry name" value="GLYCOSYLTRANSFERASE"/>
    <property type="match status" value="1"/>
</dbReference>
<dbReference type="Pfam" id="PF00534">
    <property type="entry name" value="Glycos_transf_1"/>
    <property type="match status" value="1"/>
</dbReference>
<evidence type="ECO:0000259" key="1">
    <source>
        <dbReference type="Pfam" id="PF00534"/>
    </source>
</evidence>
<dbReference type="STRING" id="580340.Tlie_0565"/>
<dbReference type="InterPro" id="IPR001296">
    <property type="entry name" value="Glyco_trans_1"/>
</dbReference>
<dbReference type="SUPFAM" id="SSF53756">
    <property type="entry name" value="UDP-Glycosyltransferase/glycogen phosphorylase"/>
    <property type="match status" value="1"/>
</dbReference>
<feature type="domain" description="Glycosyltransferase subfamily 4-like N-terminal" evidence="2">
    <location>
        <begin position="13"/>
        <end position="155"/>
    </location>
</feature>
<name>G7V8D8_THELD</name>
<dbReference type="Pfam" id="PF13439">
    <property type="entry name" value="Glyco_transf_4"/>
    <property type="match status" value="1"/>
</dbReference>
<dbReference type="CDD" id="cd03819">
    <property type="entry name" value="GT4_WavL-like"/>
    <property type="match status" value="1"/>
</dbReference>
<proteinExistence type="predicted"/>
<protein>
    <submittedName>
        <fullName evidence="3">Glycosyl transferase group 1</fullName>
    </submittedName>
</protein>
<dbReference type="eggNOG" id="COG0438">
    <property type="taxonomic scope" value="Bacteria"/>
</dbReference>
<feature type="domain" description="Glycosyl transferase family 1" evidence="1">
    <location>
        <begin position="170"/>
        <end position="307"/>
    </location>
</feature>
<dbReference type="AlphaFoldDB" id="G7V8D8"/>
<dbReference type="GO" id="GO:0016757">
    <property type="term" value="F:glycosyltransferase activity"/>
    <property type="evidence" value="ECO:0007669"/>
    <property type="project" value="InterPro"/>
</dbReference>
<reference evidence="4" key="1">
    <citation type="submission" date="2011-10" db="EMBL/GenBank/DDBJ databases">
        <title>The complete genome of chromosome of Thermovirga lienii DSM 17291.</title>
        <authorList>
            <consortium name="US DOE Joint Genome Institute (JGI-PGF)"/>
            <person name="Lucas S."/>
            <person name="Copeland A."/>
            <person name="Lapidus A."/>
            <person name="Glavina del Rio T."/>
            <person name="Dalin E."/>
            <person name="Tice H."/>
            <person name="Bruce D."/>
            <person name="Goodwin L."/>
            <person name="Pitluck S."/>
            <person name="Peters L."/>
            <person name="Mikhailova N."/>
            <person name="Saunders E."/>
            <person name="Kyrpides N."/>
            <person name="Mavromatis K."/>
            <person name="Ivanova N."/>
            <person name="Last F.I."/>
            <person name="Brettin T."/>
            <person name="Detter J.C."/>
            <person name="Han C."/>
            <person name="Larimer F."/>
            <person name="Land M."/>
            <person name="Hauser L."/>
            <person name="Markowitz V."/>
            <person name="Cheng J.-F."/>
            <person name="Hugenholtz P."/>
            <person name="Woyke T."/>
            <person name="Wu D."/>
            <person name="Spring S."/>
            <person name="Schroeder M."/>
            <person name="Brambilla E.-M."/>
            <person name="Klenk H.-P."/>
            <person name="Eisen J.A."/>
        </authorList>
    </citation>
    <scope>NUCLEOTIDE SEQUENCE [LARGE SCALE GENOMIC DNA]</scope>
    <source>
        <strain evidence="4">ATCC BAA-1197 / DSM 17291 / Cas60314</strain>
    </source>
</reference>
<evidence type="ECO:0000313" key="4">
    <source>
        <dbReference type="Proteomes" id="UP000005868"/>
    </source>
</evidence>
<sequence length="342" mass="38759">MKIIHILPELEEGGVERHVLWLSNELVKRGHHVMVVSAGGKLFSHFDPAVTHWRLPVHLKNPLTALFCALRIASRARREGWQLIHAHSRVPAWIAWWSSSFSGVPWVVTAHANYSKNAALYPLKRADAAICVSNGVLKHLEEFLPGNTRVIYNGLPKDYSKWQGGKGSFRNFLFVGRLSKVKGLDVVLKALGSLKSYEWKLDVLGDGPHRLVFEDIAKEYGIADRVKFHGFRDDTEEWMKECSCLVFPSLEEGMPLVLMQAIYMGVPVLASDIPPVRELVIDSHKSNLIAPGDVRAWEESLRKIFEGKIAFPEFDVSKIFTVREMASRIEEVYLDLLGRKRT</sequence>
<reference evidence="3 4" key="2">
    <citation type="journal article" date="2012" name="Stand. Genomic Sci.">
        <title>Genome sequence of the moderately thermophilic, amino-acid-degrading and sulfur-reducing bacterium Thermovirga lienii type strain (Cas60314(T)).</title>
        <authorList>
            <person name="Goker M."/>
            <person name="Saunders E."/>
            <person name="Lapidus A."/>
            <person name="Nolan M."/>
            <person name="Lucas S."/>
            <person name="Hammon N."/>
            <person name="Deshpande S."/>
            <person name="Cheng J.F."/>
            <person name="Han C."/>
            <person name="Tapia R."/>
            <person name="Goodwin L.A."/>
            <person name="Pitluck S."/>
            <person name="Liolios K."/>
            <person name="Mavromatis K."/>
            <person name="Pagani I."/>
            <person name="Ivanova N."/>
            <person name="Mikhailova N."/>
            <person name="Pati A."/>
            <person name="Chen A."/>
            <person name="Palaniappan K."/>
            <person name="Land M."/>
            <person name="Chang Y.J."/>
            <person name="Jeffries C.D."/>
            <person name="Brambilla E.M."/>
            <person name="Rohde M."/>
            <person name="Spring S."/>
            <person name="Detter J.C."/>
            <person name="Woyke T."/>
            <person name="Bristow J."/>
            <person name="Eisen J.A."/>
            <person name="Markowitz V."/>
            <person name="Hugenholtz P."/>
            <person name="Kyrpides N.C."/>
            <person name="Klenk H.P."/>
        </authorList>
    </citation>
    <scope>NUCLEOTIDE SEQUENCE [LARGE SCALE GENOMIC DNA]</scope>
    <source>
        <strain evidence="4">ATCC BAA-1197 / DSM 17291 / Cas60314</strain>
    </source>
</reference>
<dbReference type="OrthoDB" id="9814612at2"/>
<dbReference type="PANTHER" id="PTHR12526:SF636">
    <property type="entry name" value="BLL3647 PROTEIN"/>
    <property type="match status" value="1"/>
</dbReference>
<dbReference type="EMBL" id="CP003096">
    <property type="protein sequence ID" value="AER66300.1"/>
    <property type="molecule type" value="Genomic_DNA"/>
</dbReference>
<dbReference type="Proteomes" id="UP000005868">
    <property type="component" value="Chromosome"/>
</dbReference>
<evidence type="ECO:0000313" key="3">
    <source>
        <dbReference type="EMBL" id="AER66300.1"/>
    </source>
</evidence>
<accession>G7V8D8</accession>
<keyword evidence="4" id="KW-1185">Reference proteome</keyword>
<keyword evidence="3" id="KW-0808">Transferase</keyword>